<keyword evidence="8" id="KW-1185">Reference proteome</keyword>
<dbReference type="InterPro" id="IPR007110">
    <property type="entry name" value="Ig-like_dom"/>
</dbReference>
<evidence type="ECO:0000256" key="5">
    <source>
        <dbReference type="SAM" id="SignalP"/>
    </source>
</evidence>
<comment type="caution">
    <text evidence="7">The sequence shown here is derived from an EMBL/GenBank/DDBJ whole genome shotgun (WGS) entry which is preliminary data.</text>
</comment>
<dbReference type="OrthoDB" id="10012075at2759"/>
<organism evidence="7 8">
    <name type="scientific">Schistosoma japonicum</name>
    <name type="common">Blood fluke</name>
    <dbReference type="NCBI Taxonomy" id="6182"/>
    <lineage>
        <taxon>Eukaryota</taxon>
        <taxon>Metazoa</taxon>
        <taxon>Spiralia</taxon>
        <taxon>Lophotrochozoa</taxon>
        <taxon>Platyhelminthes</taxon>
        <taxon>Trematoda</taxon>
        <taxon>Digenea</taxon>
        <taxon>Strigeidida</taxon>
        <taxon>Schistosomatoidea</taxon>
        <taxon>Schistosomatidae</taxon>
        <taxon>Schistosoma</taxon>
    </lineage>
</organism>
<feature type="signal peptide" evidence="5">
    <location>
        <begin position="1"/>
        <end position="27"/>
    </location>
</feature>
<dbReference type="Gene3D" id="2.60.40.10">
    <property type="entry name" value="Immunoglobulins"/>
    <property type="match status" value="3"/>
</dbReference>
<dbReference type="Pfam" id="PF13927">
    <property type="entry name" value="Ig_3"/>
    <property type="match status" value="2"/>
</dbReference>
<dbReference type="AlphaFoldDB" id="A0A4Z2D613"/>
<dbReference type="Proteomes" id="UP000311919">
    <property type="component" value="Unassembled WGS sequence"/>
</dbReference>
<feature type="chain" id="PRO_5021239236" evidence="5">
    <location>
        <begin position="28"/>
        <end position="379"/>
    </location>
</feature>
<dbReference type="InterPro" id="IPR036179">
    <property type="entry name" value="Ig-like_dom_sf"/>
</dbReference>
<evidence type="ECO:0000256" key="4">
    <source>
        <dbReference type="ARBA" id="ARBA00023319"/>
    </source>
</evidence>
<proteinExistence type="predicted"/>
<dbReference type="InterPro" id="IPR003598">
    <property type="entry name" value="Ig_sub2"/>
</dbReference>
<dbReference type="EMBL" id="SKCS01000282">
    <property type="protein sequence ID" value="TNN11911.1"/>
    <property type="molecule type" value="Genomic_DNA"/>
</dbReference>
<protein>
    <submittedName>
        <fullName evidence="7">Opioid-binding protein/cell adhesion molecule isoform 2</fullName>
    </submittedName>
</protein>
<keyword evidence="2" id="KW-0677">Repeat</keyword>
<evidence type="ECO:0000313" key="7">
    <source>
        <dbReference type="EMBL" id="TNN11911.1"/>
    </source>
</evidence>
<keyword evidence="4" id="KW-0393">Immunoglobulin domain</keyword>
<reference evidence="7 8" key="1">
    <citation type="submission" date="2019-03" db="EMBL/GenBank/DDBJ databases">
        <title>An improved genome assembly of the fluke Schistosoma japonicum.</title>
        <authorList>
            <person name="Hu W."/>
            <person name="Luo F."/>
            <person name="Yin M."/>
            <person name="Mo X."/>
            <person name="Sun C."/>
            <person name="Wu Q."/>
            <person name="Zhu B."/>
            <person name="Xiang M."/>
            <person name="Wang J."/>
            <person name="Wang Y."/>
            <person name="Zhang T."/>
            <person name="Xu B."/>
            <person name="Zheng H."/>
            <person name="Feng Z."/>
        </authorList>
    </citation>
    <scope>NUCLEOTIDE SEQUENCE [LARGE SCALE GENOMIC DNA]</scope>
    <source>
        <strain evidence="7">HuSjv2</strain>
        <tissue evidence="7">Worms</tissue>
    </source>
</reference>
<dbReference type="GO" id="GO:0043005">
    <property type="term" value="C:neuron projection"/>
    <property type="evidence" value="ECO:0007669"/>
    <property type="project" value="TreeGrafter"/>
</dbReference>
<dbReference type="InterPro" id="IPR051170">
    <property type="entry name" value="Neural/epithelial_adhesion"/>
</dbReference>
<sequence length="379" mass="42972">MKLTGILKLIHVIIVQIHLVHVSLTEAKRTVYETNMNISVRNGSMAELSCPLDIVLTRKELESLTWIRAPRQLLTKGAFRVTENPRIFLAPMDLLKTRALSLFLRPTLLEDEGEYRCTLTLNDSIHVHTVSLNISVPPTIIKSPVPYLKVDEGSSLELNCLATGNPPPHLTWKIYTNSSMKEEKGDQNFLSIHEAFSELGVPIKHNNGTLIISKLHRKMNQRFICLAVNGIQPDDKREVFLSVRFSPEVKMTNRIIKQGVGMNTVLTCQVNAHPPGSIRWLFNHHYPIAATSCDVMTNAEKKYCLQEYRPQSYNSLSTITSKLAIFNLKVEDFGDYVCSVSTIMGESYGVTTLQRYKAERFDTDLSLLSKFLQFHEIII</sequence>
<evidence type="ECO:0000256" key="2">
    <source>
        <dbReference type="ARBA" id="ARBA00022737"/>
    </source>
</evidence>
<dbReference type="InterPro" id="IPR003599">
    <property type="entry name" value="Ig_sub"/>
</dbReference>
<dbReference type="SUPFAM" id="SSF48726">
    <property type="entry name" value="Immunoglobulin"/>
    <property type="match status" value="3"/>
</dbReference>
<name>A0A4Z2D613_SCHJA</name>
<feature type="domain" description="Ig-like" evidence="6">
    <location>
        <begin position="247"/>
        <end position="351"/>
    </location>
</feature>
<dbReference type="PANTHER" id="PTHR12231:SF253">
    <property type="entry name" value="DPR-INTERACTING PROTEIN ETA, ISOFORM B-RELATED"/>
    <property type="match status" value="1"/>
</dbReference>
<dbReference type="SMART" id="SM00409">
    <property type="entry name" value="IG"/>
    <property type="match status" value="3"/>
</dbReference>
<gene>
    <name evidence="7" type="ORF">EWB00_004364</name>
</gene>
<feature type="domain" description="Ig-like" evidence="6">
    <location>
        <begin position="29"/>
        <end position="133"/>
    </location>
</feature>
<dbReference type="PANTHER" id="PTHR12231">
    <property type="entry name" value="CTX-RELATED TYPE I TRANSMEMBRANE PROTEIN"/>
    <property type="match status" value="1"/>
</dbReference>
<keyword evidence="3" id="KW-1015">Disulfide bond</keyword>
<evidence type="ECO:0000313" key="8">
    <source>
        <dbReference type="Proteomes" id="UP000311919"/>
    </source>
</evidence>
<feature type="domain" description="Ig-like" evidence="6">
    <location>
        <begin position="138"/>
        <end position="242"/>
    </location>
</feature>
<evidence type="ECO:0000256" key="3">
    <source>
        <dbReference type="ARBA" id="ARBA00023157"/>
    </source>
</evidence>
<dbReference type="InterPro" id="IPR013783">
    <property type="entry name" value="Ig-like_fold"/>
</dbReference>
<dbReference type="SMART" id="SM00408">
    <property type="entry name" value="IGc2"/>
    <property type="match status" value="2"/>
</dbReference>
<evidence type="ECO:0000256" key="1">
    <source>
        <dbReference type="ARBA" id="ARBA00022729"/>
    </source>
</evidence>
<evidence type="ECO:0000259" key="6">
    <source>
        <dbReference type="PROSITE" id="PS50835"/>
    </source>
</evidence>
<accession>A0A4Z2D613</accession>
<dbReference type="PROSITE" id="PS50835">
    <property type="entry name" value="IG_LIKE"/>
    <property type="match status" value="3"/>
</dbReference>
<keyword evidence="1 5" id="KW-0732">Signal</keyword>